<organism evidence="2 3">
    <name type="scientific">Klebsiella pneumoniae</name>
    <dbReference type="NCBI Taxonomy" id="573"/>
    <lineage>
        <taxon>Bacteria</taxon>
        <taxon>Pseudomonadati</taxon>
        <taxon>Pseudomonadota</taxon>
        <taxon>Gammaproteobacteria</taxon>
        <taxon>Enterobacterales</taxon>
        <taxon>Enterobacteriaceae</taxon>
        <taxon>Klebsiella/Raoultella group</taxon>
        <taxon>Klebsiella</taxon>
        <taxon>Klebsiella pneumoniae complex</taxon>
    </lineage>
</organism>
<accession>A0A919I087</accession>
<proteinExistence type="predicted"/>
<protein>
    <submittedName>
        <fullName evidence="2">Uncharacterized protein</fullName>
    </submittedName>
</protein>
<evidence type="ECO:0000313" key="2">
    <source>
        <dbReference type="EMBL" id="GHK53326.1"/>
    </source>
</evidence>
<reference evidence="2" key="1">
    <citation type="submission" date="2020-10" db="EMBL/GenBank/DDBJ databases">
        <title>Genome Sequence of ESBL Producing Zambian Clinical Strains.</title>
        <authorList>
            <person name="Shawa M."/>
            <person name="Furuta Y."/>
            <person name="Simbotwe M."/>
            <person name="Mulenga E."/>
            <person name="Mubanga M."/>
            <person name="Mulenga G."/>
            <person name="Kaile C."/>
            <person name="Zorigt T."/>
            <person name="Hang'ombe B."/>
            <person name="Higashi H."/>
        </authorList>
    </citation>
    <scope>NUCLEOTIDE SEQUENCE</scope>
    <source>
        <strain evidence="2">Zam_UTH_09</strain>
    </source>
</reference>
<feature type="compositionally biased region" description="Basic and acidic residues" evidence="1">
    <location>
        <begin position="65"/>
        <end position="93"/>
    </location>
</feature>
<feature type="region of interest" description="Disordered" evidence="1">
    <location>
        <begin position="27"/>
        <end position="100"/>
    </location>
</feature>
<sequence length="112" mass="11649">MAVPGVPAQLGKAKNKIGQLAANLPEAEPAHQHRIQAAARGDPAQRRGIEGQQGVADDGYPQQIDDGKGDAEFTAGEHRAGEKGKAEQHHGDGKYAFASGGGRFDEGKIIAV</sequence>
<name>A0A919I087_KLEPN</name>
<evidence type="ECO:0000313" key="3">
    <source>
        <dbReference type="Proteomes" id="UP000655094"/>
    </source>
</evidence>
<gene>
    <name evidence="2" type="ORF">KPZU09_30620</name>
</gene>
<comment type="caution">
    <text evidence="2">The sequence shown here is derived from an EMBL/GenBank/DDBJ whole genome shotgun (WGS) entry which is preliminary data.</text>
</comment>
<dbReference type="Proteomes" id="UP000655094">
    <property type="component" value="Unassembled WGS sequence"/>
</dbReference>
<dbReference type="AlphaFoldDB" id="A0A919I087"/>
<dbReference type="EMBL" id="BNFF01000001">
    <property type="protein sequence ID" value="GHK53326.1"/>
    <property type="molecule type" value="Genomic_DNA"/>
</dbReference>
<evidence type="ECO:0000256" key="1">
    <source>
        <dbReference type="SAM" id="MobiDB-lite"/>
    </source>
</evidence>